<comment type="caution">
    <text evidence="1">The sequence shown here is derived from an EMBL/GenBank/DDBJ whole genome shotgun (WGS) entry which is preliminary data.</text>
</comment>
<name>A0A426ZXS3_ENSVE</name>
<dbReference type="Proteomes" id="UP000287651">
    <property type="component" value="Unassembled WGS sequence"/>
</dbReference>
<sequence length="172" mass="18681">MRRYDQELLGAPFQCYNTMARRAMDSRSECHGTAVRRDFRGVIDPLLSWKENVGRERGRGGDYRLCWAPRGLPTYTGGPVTLCGRLPVQAAVACAGRRAGRLPTLAVVRTACLVALHKQSVIGNLRIDRLARPAAMSSGGRRAGGWLQAVLGHCAHNLASLALLLQQAAFAD</sequence>
<gene>
    <name evidence="1" type="ORF">B296_00038032</name>
</gene>
<organism evidence="1 2">
    <name type="scientific">Ensete ventricosum</name>
    <name type="common">Abyssinian banana</name>
    <name type="synonym">Musa ensete</name>
    <dbReference type="NCBI Taxonomy" id="4639"/>
    <lineage>
        <taxon>Eukaryota</taxon>
        <taxon>Viridiplantae</taxon>
        <taxon>Streptophyta</taxon>
        <taxon>Embryophyta</taxon>
        <taxon>Tracheophyta</taxon>
        <taxon>Spermatophyta</taxon>
        <taxon>Magnoliopsida</taxon>
        <taxon>Liliopsida</taxon>
        <taxon>Zingiberales</taxon>
        <taxon>Musaceae</taxon>
        <taxon>Ensete</taxon>
    </lineage>
</organism>
<proteinExistence type="predicted"/>
<reference evidence="1 2" key="1">
    <citation type="journal article" date="2014" name="Agronomy (Basel)">
        <title>A Draft Genome Sequence for Ensete ventricosum, the Drought-Tolerant Tree Against Hunger.</title>
        <authorList>
            <person name="Harrison J."/>
            <person name="Moore K.A."/>
            <person name="Paszkiewicz K."/>
            <person name="Jones T."/>
            <person name="Grant M."/>
            <person name="Ambacheew D."/>
            <person name="Muzemil S."/>
            <person name="Studholme D.J."/>
        </authorList>
    </citation>
    <scope>NUCLEOTIDE SEQUENCE [LARGE SCALE GENOMIC DNA]</scope>
</reference>
<evidence type="ECO:0000313" key="1">
    <source>
        <dbReference type="EMBL" id="RRT68764.1"/>
    </source>
</evidence>
<protein>
    <submittedName>
        <fullName evidence="1">Uncharacterized protein</fullName>
    </submittedName>
</protein>
<accession>A0A426ZXS3</accession>
<dbReference type="AlphaFoldDB" id="A0A426ZXS3"/>
<evidence type="ECO:0000313" key="2">
    <source>
        <dbReference type="Proteomes" id="UP000287651"/>
    </source>
</evidence>
<dbReference type="EMBL" id="AMZH03004590">
    <property type="protein sequence ID" value="RRT68764.1"/>
    <property type="molecule type" value="Genomic_DNA"/>
</dbReference>